<feature type="binding site" evidence="4">
    <location>
        <position position="203"/>
    </location>
    <ligand>
        <name>a divalent metal cation</name>
        <dbReference type="ChEBI" id="CHEBI:60240"/>
        <label>1</label>
    </ligand>
</feature>
<dbReference type="CDD" id="cd01310">
    <property type="entry name" value="TatD_DNAse"/>
    <property type="match status" value="1"/>
</dbReference>
<protein>
    <submittedName>
        <fullName evidence="5">TatD family deoxyribonuclease</fullName>
    </submittedName>
</protein>
<dbReference type="PROSITE" id="PS01090">
    <property type="entry name" value="TATD_2"/>
    <property type="match status" value="1"/>
</dbReference>
<dbReference type="Proteomes" id="UP000321204">
    <property type="component" value="Chromosome"/>
</dbReference>
<dbReference type="PANTHER" id="PTHR46124">
    <property type="entry name" value="D-AMINOACYL-TRNA DEACYLASE"/>
    <property type="match status" value="1"/>
</dbReference>
<evidence type="ECO:0000256" key="2">
    <source>
        <dbReference type="ARBA" id="ARBA00022723"/>
    </source>
</evidence>
<accession>A0A5B8UJG8</accession>
<dbReference type="OrthoDB" id="9810005at2"/>
<dbReference type="InterPro" id="IPR015991">
    <property type="entry name" value="TatD/YcfH-like"/>
</dbReference>
<dbReference type="NCBIfam" id="TIGR00010">
    <property type="entry name" value="YchF/TatD family DNA exonuclease"/>
    <property type="match status" value="1"/>
</dbReference>
<dbReference type="PANTHER" id="PTHR46124:SF4">
    <property type="entry name" value="HYDROLASE TATD"/>
    <property type="match status" value="1"/>
</dbReference>
<feature type="binding site" evidence="4">
    <location>
        <position position="9"/>
    </location>
    <ligand>
        <name>a divalent metal cation</name>
        <dbReference type="ChEBI" id="CHEBI:60240"/>
        <label>1</label>
    </ligand>
</feature>
<proteinExistence type="inferred from homology"/>
<dbReference type="Gene3D" id="3.20.20.140">
    <property type="entry name" value="Metal-dependent hydrolases"/>
    <property type="match status" value="1"/>
</dbReference>
<feature type="binding site" evidence="4">
    <location>
        <position position="11"/>
    </location>
    <ligand>
        <name>a divalent metal cation</name>
        <dbReference type="ChEBI" id="CHEBI:60240"/>
        <label>1</label>
    </ligand>
</feature>
<dbReference type="GO" id="GO:0046872">
    <property type="term" value="F:metal ion binding"/>
    <property type="evidence" value="ECO:0007669"/>
    <property type="project" value="UniProtKB-KW"/>
</dbReference>
<feature type="binding site" evidence="4">
    <location>
        <position position="95"/>
    </location>
    <ligand>
        <name>a divalent metal cation</name>
        <dbReference type="ChEBI" id="CHEBI:60240"/>
        <label>1</label>
    </ligand>
</feature>
<name>A0A5B8UJG8_9BACT</name>
<dbReference type="EMBL" id="CP042433">
    <property type="protein sequence ID" value="QEC56837.1"/>
    <property type="molecule type" value="Genomic_DNA"/>
</dbReference>
<dbReference type="GO" id="GO:0016788">
    <property type="term" value="F:hydrolase activity, acting on ester bonds"/>
    <property type="evidence" value="ECO:0007669"/>
    <property type="project" value="InterPro"/>
</dbReference>
<evidence type="ECO:0000256" key="3">
    <source>
        <dbReference type="ARBA" id="ARBA00022801"/>
    </source>
</evidence>
<feature type="binding site" evidence="4">
    <location>
        <position position="131"/>
    </location>
    <ligand>
        <name>a divalent metal cation</name>
        <dbReference type="ChEBI" id="CHEBI:60240"/>
        <label>2</label>
    </ligand>
</feature>
<dbReference type="InterPro" id="IPR032466">
    <property type="entry name" value="Metal_Hydrolase"/>
</dbReference>
<dbReference type="GO" id="GO:0004536">
    <property type="term" value="F:DNA nuclease activity"/>
    <property type="evidence" value="ECO:0007669"/>
    <property type="project" value="InterPro"/>
</dbReference>
<evidence type="ECO:0000256" key="1">
    <source>
        <dbReference type="ARBA" id="ARBA00009275"/>
    </source>
</evidence>
<dbReference type="RefSeq" id="WP_146788365.1">
    <property type="nucleotide sequence ID" value="NZ_BAABIO010000003.1"/>
</dbReference>
<keyword evidence="3" id="KW-0378">Hydrolase</keyword>
<gene>
    <name evidence="5" type="ORF">FSB75_13335</name>
</gene>
<evidence type="ECO:0000313" key="5">
    <source>
        <dbReference type="EMBL" id="QEC56837.1"/>
    </source>
</evidence>
<dbReference type="AlphaFoldDB" id="A0A5B8UJG8"/>
<reference evidence="5 6" key="1">
    <citation type="journal article" date="2015" name="Int. J. Syst. Evol. Microbiol.">
        <title>Flavisolibacter ginsenosidimutans sp. nov., with ginsenoside-converting activity isolated from soil used for cultivating ginseng.</title>
        <authorList>
            <person name="Zhao Y."/>
            <person name="Liu Q."/>
            <person name="Kang M.S."/>
            <person name="Jin F."/>
            <person name="Yu H."/>
            <person name="Im W.T."/>
        </authorList>
    </citation>
    <scope>NUCLEOTIDE SEQUENCE [LARGE SCALE GENOMIC DNA]</scope>
    <source>
        <strain evidence="5 6">Gsoil 636</strain>
    </source>
</reference>
<dbReference type="GO" id="GO:0005829">
    <property type="term" value="C:cytosol"/>
    <property type="evidence" value="ECO:0007669"/>
    <property type="project" value="TreeGrafter"/>
</dbReference>
<dbReference type="PIRSF" id="PIRSF005902">
    <property type="entry name" value="DNase_TatD"/>
    <property type="match status" value="1"/>
</dbReference>
<dbReference type="Pfam" id="PF01026">
    <property type="entry name" value="TatD_DNase"/>
    <property type="match status" value="1"/>
</dbReference>
<keyword evidence="2 4" id="KW-0479">Metal-binding</keyword>
<comment type="similarity">
    <text evidence="1">Belongs to the metallo-dependent hydrolases superfamily. TatD-type hydrolase family.</text>
</comment>
<keyword evidence="6" id="KW-1185">Reference proteome</keyword>
<dbReference type="InterPro" id="IPR018228">
    <property type="entry name" value="DNase_TatD-rel_CS"/>
</dbReference>
<dbReference type="InterPro" id="IPR001130">
    <property type="entry name" value="TatD-like"/>
</dbReference>
<dbReference type="KEGG" id="fgg:FSB75_13335"/>
<dbReference type="FunFam" id="3.20.20.140:FF:000005">
    <property type="entry name" value="TatD family hydrolase"/>
    <property type="match status" value="1"/>
</dbReference>
<dbReference type="SUPFAM" id="SSF51556">
    <property type="entry name" value="Metallo-dependent hydrolases"/>
    <property type="match status" value="1"/>
</dbReference>
<evidence type="ECO:0000313" key="6">
    <source>
        <dbReference type="Proteomes" id="UP000321204"/>
    </source>
</evidence>
<organism evidence="5 6">
    <name type="scientific">Flavisolibacter ginsenosidimutans</name>
    <dbReference type="NCBI Taxonomy" id="661481"/>
    <lineage>
        <taxon>Bacteria</taxon>
        <taxon>Pseudomonadati</taxon>
        <taxon>Bacteroidota</taxon>
        <taxon>Chitinophagia</taxon>
        <taxon>Chitinophagales</taxon>
        <taxon>Chitinophagaceae</taxon>
        <taxon>Flavisolibacter</taxon>
    </lineage>
</organism>
<sequence>MQPFLIDTHAHVYLPEFDKDRSQMILRAQSAGVTQIFLPAIDSSTHGQMLETEAAYPICKSMMGLHPCSVQENYSQEIEAVKNHLAQRRFIAVGEIGLDFYWDKTFVRQQYAAFEQQIELALAYNLPVVIHSRNAIDECIGVVAKHPSLRGVFHCFSGTEAQAGKLIKLGFFLGIGGVVTFKNAGLDKVISAIGLSSVVLETDAPYLAPVPYRGKRNEPAYTKTVAEKIASLLNISLEEVFSTTSTNAEKLFSFAENL</sequence>
<feature type="binding site" evidence="4">
    <location>
        <position position="154"/>
    </location>
    <ligand>
        <name>a divalent metal cation</name>
        <dbReference type="ChEBI" id="CHEBI:60240"/>
        <label>2</label>
    </ligand>
</feature>
<evidence type="ECO:0000256" key="4">
    <source>
        <dbReference type="PIRSR" id="PIRSR005902-1"/>
    </source>
</evidence>